<comment type="caution">
    <text evidence="1">The sequence shown here is derived from an EMBL/GenBank/DDBJ whole genome shotgun (WGS) entry which is preliminary data.</text>
</comment>
<accession>A0A1E8CJQ6</accession>
<evidence type="ECO:0008006" key="3">
    <source>
        <dbReference type="Google" id="ProtNLM"/>
    </source>
</evidence>
<dbReference type="Proteomes" id="UP000175669">
    <property type="component" value="Unassembled WGS sequence"/>
</dbReference>
<evidence type="ECO:0000313" key="1">
    <source>
        <dbReference type="EMBL" id="OFE12525.1"/>
    </source>
</evidence>
<dbReference type="Pfam" id="PF06980">
    <property type="entry name" value="DUF1302"/>
    <property type="match status" value="1"/>
</dbReference>
<dbReference type="OrthoDB" id="9769143at2"/>
<keyword evidence="2" id="KW-1185">Reference proteome</keyword>
<dbReference type="AlphaFoldDB" id="A0A1E8CJQ6"/>
<dbReference type="InterPro" id="IPR010727">
    <property type="entry name" value="DUF1302"/>
</dbReference>
<dbReference type="RefSeq" id="WP_070116136.1">
    <property type="nucleotide sequence ID" value="NZ_MASR01000001.1"/>
</dbReference>
<organism evidence="1 2">
    <name type="scientific">Pseudohongiella acticola</name>
    <dbReference type="NCBI Taxonomy" id="1524254"/>
    <lineage>
        <taxon>Bacteria</taxon>
        <taxon>Pseudomonadati</taxon>
        <taxon>Pseudomonadota</taxon>
        <taxon>Gammaproteobacteria</taxon>
        <taxon>Pseudomonadales</taxon>
        <taxon>Pseudohongiellaceae</taxon>
        <taxon>Pseudohongiella</taxon>
    </lineage>
</organism>
<dbReference type="STRING" id="1524254.PHACT_04730"/>
<proteinExistence type="predicted"/>
<gene>
    <name evidence="1" type="ORF">PHACT_04730</name>
</gene>
<sequence>MTSAQLTPLETGLLPTTFDIKLRLRHKLTCCLVTLLPMAGLSAQDEDASEFPDDVEFGGAFLNPDGLNPDASNSDGFDGSSFDSSAFDDTMFDGADLFNTEVETPNNFRFQLSQQTVAHISRHRYKTPADNTETQHRGLENNRFGLNIRYQNPFAAGWLLQSSAQLRAYLPGDYERDSPGRDGWEWRLNELFVQRSGAQNSFSFGRQTIVWGETIGMSVLDVINTTEYRDLTIIDIEDARLNQWLAVWDHFSDSGNWSSFINLYPEFDPVPVTGSPLFPQPLQVNGQTLRLGSYDRDKELFEVGTRWNRTLTGGDIAIMAARLYENTLRYTLPEDGSNHAQIHINDFALLGFSANRAIDRLLLTFDLAYSHGLLTDTLRQVPDGAGGDAWLPGYDRQDRVSVAAGFEYGISATRQISLGIQAQRFIDLPEDSATRQWRQRDAEGNALLRYSHSLRNEELMLSATAQVALDGDEILLNLAADYRLSDAWEVTGQLILTRAADDSAIYFLERDVRAGLTLSWSF</sequence>
<reference evidence="2" key="1">
    <citation type="submission" date="2016-07" db="EMBL/GenBank/DDBJ databases">
        <authorList>
            <person name="Florea S."/>
            <person name="Webb J.S."/>
            <person name="Jaromczyk J."/>
            <person name="Schardl C.L."/>
        </authorList>
    </citation>
    <scope>NUCLEOTIDE SEQUENCE [LARGE SCALE GENOMIC DNA]</scope>
    <source>
        <strain evidence="2">KCTC 42131</strain>
    </source>
</reference>
<dbReference type="EMBL" id="MASR01000001">
    <property type="protein sequence ID" value="OFE12525.1"/>
    <property type="molecule type" value="Genomic_DNA"/>
</dbReference>
<evidence type="ECO:0000313" key="2">
    <source>
        <dbReference type="Proteomes" id="UP000175669"/>
    </source>
</evidence>
<protein>
    <recommendedName>
        <fullName evidence="3">TonB-dependent receptor-like beta-barrel domain-containing protein</fullName>
    </recommendedName>
</protein>
<name>A0A1E8CJQ6_9GAMM</name>